<gene>
    <name evidence="1" type="ORF">PNU62_00325</name>
</gene>
<name>A0AAW6E8Q0_9FIRM</name>
<dbReference type="EMBL" id="JAQMLV010000001">
    <property type="protein sequence ID" value="MDB8743460.1"/>
    <property type="molecule type" value="Genomic_DNA"/>
</dbReference>
<protein>
    <recommendedName>
        <fullName evidence="3">MarR family transcriptional regulator</fullName>
    </recommendedName>
</protein>
<dbReference type="AlphaFoldDB" id="A0AAW6E8Q0"/>
<evidence type="ECO:0008006" key="3">
    <source>
        <dbReference type="Google" id="ProtNLM"/>
    </source>
</evidence>
<dbReference type="RefSeq" id="WP_195388597.1">
    <property type="nucleotide sequence ID" value="NZ_JADNGL010000011.1"/>
</dbReference>
<reference evidence="1" key="1">
    <citation type="submission" date="2023-01" db="EMBL/GenBank/DDBJ databases">
        <title>Human gut microbiome strain richness.</title>
        <authorList>
            <person name="Chen-Liaw A."/>
        </authorList>
    </citation>
    <scope>NUCLEOTIDE SEQUENCE</scope>
    <source>
        <strain evidence="1">1001275st1_F4_1001275B_160808</strain>
    </source>
</reference>
<accession>A0AAW6E8Q0</accession>
<comment type="caution">
    <text evidence="1">The sequence shown here is derived from an EMBL/GenBank/DDBJ whole genome shotgun (WGS) entry which is preliminary data.</text>
</comment>
<dbReference type="InterPro" id="IPR036388">
    <property type="entry name" value="WH-like_DNA-bd_sf"/>
</dbReference>
<dbReference type="Proteomes" id="UP001211015">
    <property type="component" value="Unassembled WGS sequence"/>
</dbReference>
<organism evidence="1 2">
    <name type="scientific">Ruminococcus bicirculans</name>
    <name type="common">ex Wegman et al. 2014</name>
    <dbReference type="NCBI Taxonomy" id="1160721"/>
    <lineage>
        <taxon>Bacteria</taxon>
        <taxon>Bacillati</taxon>
        <taxon>Bacillota</taxon>
        <taxon>Clostridia</taxon>
        <taxon>Eubacteriales</taxon>
        <taxon>Oscillospiraceae</taxon>
        <taxon>Ruminococcus</taxon>
    </lineage>
</organism>
<proteinExistence type="predicted"/>
<evidence type="ECO:0000313" key="2">
    <source>
        <dbReference type="Proteomes" id="UP001211015"/>
    </source>
</evidence>
<dbReference type="Gene3D" id="1.10.10.10">
    <property type="entry name" value="Winged helix-like DNA-binding domain superfamily/Winged helix DNA-binding domain"/>
    <property type="match status" value="1"/>
</dbReference>
<dbReference type="InterPro" id="IPR036390">
    <property type="entry name" value="WH_DNA-bd_sf"/>
</dbReference>
<sequence>MRTIRVFDHSIHNIGYIARTITYGEEYEMVKKYIDYFIRSKENLTKKNFAIFIEPQIDSGYPDIVIVDYYETENTSWVEERNSLSNNDLRILFEIQKKQSVSVDELESLLGFTKNDLEKSISRLLKSKMIYANKYHNKIRSAKFKSYCRINNIIAIEAKIDKWNEAIRQATNNTWFATESYILMNKDKCNETIMNVCKERGIGIILMNGKITCKLKSEKQSMPVSYSSLQFNEWILREQFSRI</sequence>
<evidence type="ECO:0000313" key="1">
    <source>
        <dbReference type="EMBL" id="MDB8743460.1"/>
    </source>
</evidence>
<dbReference type="SUPFAM" id="SSF46785">
    <property type="entry name" value="Winged helix' DNA-binding domain"/>
    <property type="match status" value="1"/>
</dbReference>